<evidence type="ECO:0000313" key="3">
    <source>
        <dbReference type="Proteomes" id="UP000034013"/>
    </source>
</evidence>
<name>A0A0G0T3H6_9BACT</name>
<keyword evidence="1" id="KW-0812">Transmembrane</keyword>
<feature type="non-terminal residue" evidence="2">
    <location>
        <position position="154"/>
    </location>
</feature>
<comment type="caution">
    <text evidence="2">The sequence shown here is derived from an EMBL/GenBank/DDBJ whole genome shotgun (WGS) entry which is preliminary data.</text>
</comment>
<protein>
    <submittedName>
        <fullName evidence="2">Uncharacterized protein</fullName>
    </submittedName>
</protein>
<keyword evidence="1" id="KW-1133">Transmembrane helix</keyword>
<gene>
    <name evidence="2" type="ORF">UU16_C0059G0010</name>
</gene>
<organism evidence="2 3">
    <name type="scientific">Candidatus Woesebacteria bacterium GW2011_GWA2_40_7</name>
    <dbReference type="NCBI Taxonomy" id="1618562"/>
    <lineage>
        <taxon>Bacteria</taxon>
        <taxon>Candidatus Woeseibacteriota</taxon>
    </lineage>
</organism>
<feature type="transmembrane region" description="Helical" evidence="1">
    <location>
        <begin position="98"/>
        <end position="120"/>
    </location>
</feature>
<keyword evidence="1" id="KW-0472">Membrane</keyword>
<dbReference type="Proteomes" id="UP000034013">
    <property type="component" value="Unassembled WGS sequence"/>
</dbReference>
<reference evidence="2 3" key="1">
    <citation type="journal article" date="2015" name="Nature">
        <title>rRNA introns, odd ribosomes, and small enigmatic genomes across a large radiation of phyla.</title>
        <authorList>
            <person name="Brown C.T."/>
            <person name="Hug L.A."/>
            <person name="Thomas B.C."/>
            <person name="Sharon I."/>
            <person name="Castelle C.J."/>
            <person name="Singh A."/>
            <person name="Wilkins M.J."/>
            <person name="Williams K.H."/>
            <person name="Banfield J.F."/>
        </authorList>
    </citation>
    <scope>NUCLEOTIDE SEQUENCE [LARGE SCALE GENOMIC DNA]</scope>
</reference>
<sequence length="154" mass="16413">MELASSVDDDSYWVGVNCSVLESFATRSTSPIQPAVGTGSISKSIFFVGYSWHDGGDWRGFGNVGQPSARRNGTSGNNAYFQYGDTGCDVSGVNKNNYLGRMMAFLVAAAISFVVTGAIVKWGKFLGIIDDPAKHKHPKVVHDKPVPRGGGIPI</sequence>
<dbReference type="EMBL" id="LBZO01000059">
    <property type="protein sequence ID" value="KKR71574.1"/>
    <property type="molecule type" value="Genomic_DNA"/>
</dbReference>
<evidence type="ECO:0000313" key="2">
    <source>
        <dbReference type="EMBL" id="KKR71574.1"/>
    </source>
</evidence>
<proteinExistence type="predicted"/>
<dbReference type="AlphaFoldDB" id="A0A0G0T3H6"/>
<evidence type="ECO:0000256" key="1">
    <source>
        <dbReference type="SAM" id="Phobius"/>
    </source>
</evidence>
<accession>A0A0G0T3H6</accession>